<reference evidence="1" key="1">
    <citation type="journal article" date="2019" name="bioRxiv">
        <title>The Genome of the Zebra Mussel, Dreissena polymorpha: A Resource for Invasive Species Research.</title>
        <authorList>
            <person name="McCartney M.A."/>
            <person name="Auch B."/>
            <person name="Kono T."/>
            <person name="Mallez S."/>
            <person name="Zhang Y."/>
            <person name="Obille A."/>
            <person name="Becker A."/>
            <person name="Abrahante J.E."/>
            <person name="Garbe J."/>
            <person name="Badalamenti J.P."/>
            <person name="Herman A."/>
            <person name="Mangelson H."/>
            <person name="Liachko I."/>
            <person name="Sullivan S."/>
            <person name="Sone E.D."/>
            <person name="Koren S."/>
            <person name="Silverstein K.A.T."/>
            <person name="Beckman K.B."/>
            <person name="Gohl D.M."/>
        </authorList>
    </citation>
    <scope>NUCLEOTIDE SEQUENCE</scope>
    <source>
        <strain evidence="1">Duluth1</strain>
        <tissue evidence="1">Whole animal</tissue>
    </source>
</reference>
<reference evidence="1" key="2">
    <citation type="submission" date="2020-11" db="EMBL/GenBank/DDBJ databases">
        <authorList>
            <person name="McCartney M.A."/>
            <person name="Auch B."/>
            <person name="Kono T."/>
            <person name="Mallez S."/>
            <person name="Becker A."/>
            <person name="Gohl D.M."/>
            <person name="Silverstein K.A.T."/>
            <person name="Koren S."/>
            <person name="Bechman K.B."/>
            <person name="Herman A."/>
            <person name="Abrahante J.E."/>
            <person name="Garbe J."/>
        </authorList>
    </citation>
    <scope>NUCLEOTIDE SEQUENCE</scope>
    <source>
        <strain evidence="1">Duluth1</strain>
        <tissue evidence="1">Whole animal</tissue>
    </source>
</reference>
<accession>A0A9D4I810</accession>
<organism evidence="1 2">
    <name type="scientific">Dreissena polymorpha</name>
    <name type="common">Zebra mussel</name>
    <name type="synonym">Mytilus polymorpha</name>
    <dbReference type="NCBI Taxonomy" id="45954"/>
    <lineage>
        <taxon>Eukaryota</taxon>
        <taxon>Metazoa</taxon>
        <taxon>Spiralia</taxon>
        <taxon>Lophotrochozoa</taxon>
        <taxon>Mollusca</taxon>
        <taxon>Bivalvia</taxon>
        <taxon>Autobranchia</taxon>
        <taxon>Heteroconchia</taxon>
        <taxon>Euheterodonta</taxon>
        <taxon>Imparidentia</taxon>
        <taxon>Neoheterodontei</taxon>
        <taxon>Myida</taxon>
        <taxon>Dreissenoidea</taxon>
        <taxon>Dreissenidae</taxon>
        <taxon>Dreissena</taxon>
    </lineage>
</organism>
<protein>
    <submittedName>
        <fullName evidence="1">Uncharacterized protein</fullName>
    </submittedName>
</protein>
<dbReference type="EMBL" id="JAIWYP010000010">
    <property type="protein sequence ID" value="KAH3750578.1"/>
    <property type="molecule type" value="Genomic_DNA"/>
</dbReference>
<dbReference type="AlphaFoldDB" id="A0A9D4I810"/>
<sequence length="51" mass="5628">MAVVEEYDWSDGVVTEVTLRAGFTRGLASLILVCSRKTSHRLVTSDRAVMT</sequence>
<keyword evidence="2" id="KW-1185">Reference proteome</keyword>
<name>A0A9D4I810_DREPO</name>
<evidence type="ECO:0000313" key="2">
    <source>
        <dbReference type="Proteomes" id="UP000828390"/>
    </source>
</evidence>
<comment type="caution">
    <text evidence="1">The sequence shown here is derived from an EMBL/GenBank/DDBJ whole genome shotgun (WGS) entry which is preliminary data.</text>
</comment>
<evidence type="ECO:0000313" key="1">
    <source>
        <dbReference type="EMBL" id="KAH3750578.1"/>
    </source>
</evidence>
<dbReference type="Proteomes" id="UP000828390">
    <property type="component" value="Unassembled WGS sequence"/>
</dbReference>
<proteinExistence type="predicted"/>
<gene>
    <name evidence="1" type="ORF">DPMN_185105</name>
</gene>